<dbReference type="NCBIfam" id="TIGR04088">
    <property type="entry name" value="cognate_SipW"/>
    <property type="match status" value="1"/>
</dbReference>
<keyword evidence="2" id="KW-1185">Reference proteome</keyword>
<protein>
    <submittedName>
        <fullName evidence="1">Alternate-type signal peptide domain-containing protein</fullName>
    </submittedName>
</protein>
<organism evidence="1 2">
    <name type="scientific">Glaciihabitans arcticus</name>
    <dbReference type="NCBI Taxonomy" id="2668039"/>
    <lineage>
        <taxon>Bacteria</taxon>
        <taxon>Bacillati</taxon>
        <taxon>Actinomycetota</taxon>
        <taxon>Actinomycetes</taxon>
        <taxon>Micrococcales</taxon>
        <taxon>Microbacteriaceae</taxon>
        <taxon>Glaciihabitans</taxon>
    </lineage>
</organism>
<comment type="caution">
    <text evidence="1">The sequence shown here is derived from an EMBL/GenBank/DDBJ whole genome shotgun (WGS) entry which is preliminary data.</text>
</comment>
<dbReference type="EMBL" id="SISG01000001">
    <property type="protein sequence ID" value="TBN56216.1"/>
    <property type="molecule type" value="Genomic_DNA"/>
</dbReference>
<evidence type="ECO:0000313" key="1">
    <source>
        <dbReference type="EMBL" id="TBN56216.1"/>
    </source>
</evidence>
<dbReference type="Proteomes" id="UP000294194">
    <property type="component" value="Unassembled WGS sequence"/>
</dbReference>
<accession>A0A4Q9GND0</accession>
<dbReference type="InterPro" id="IPR023833">
    <property type="entry name" value="Signal_pept_SipW-depend-type"/>
</dbReference>
<dbReference type="NCBIfam" id="TIGR04089">
    <property type="entry name" value="exp_by_SipW_III"/>
    <property type="match status" value="1"/>
</dbReference>
<sequence length="202" mass="20267">MNKLVKGSIAGAAGIALLLGGAGTFALWNDSAALTAATVSTGELDIDLTATAAVWNDVSTKTVGGVTTSSVLNGATFNPATHKLVPGDTVTYTKEVTIKANGKNLAAKLAYVPGSVVIDPTLAPFVTVTVGAPTGLPASWSAVATTPADGSYIITPSTTVSTATFNVVLTVKFLDTAANQVGQNLTAVNLTGAAFSLTQVRQ</sequence>
<dbReference type="AlphaFoldDB" id="A0A4Q9GND0"/>
<dbReference type="InterPro" id="IPR024006">
    <property type="entry name" value="Alt_signal_exp_actinobact"/>
</dbReference>
<gene>
    <name evidence="1" type="ORF">EYE40_01735</name>
</gene>
<name>A0A4Q9GND0_9MICO</name>
<proteinExistence type="predicted"/>
<dbReference type="RefSeq" id="WP_130980326.1">
    <property type="nucleotide sequence ID" value="NZ_SISG01000001.1"/>
</dbReference>
<evidence type="ECO:0000313" key="2">
    <source>
        <dbReference type="Proteomes" id="UP000294194"/>
    </source>
</evidence>
<reference evidence="2" key="1">
    <citation type="submission" date="2019-02" db="EMBL/GenBank/DDBJ databases">
        <title>Glaciihabitans arcticus sp. nov., a psychrotolerant bacterium isolated from polar soil.</title>
        <authorList>
            <person name="Dahal R.H."/>
        </authorList>
    </citation>
    <scope>NUCLEOTIDE SEQUENCE [LARGE SCALE GENOMIC DNA]</scope>
    <source>
        <strain evidence="2">RP-3-7</strain>
    </source>
</reference>